<evidence type="ECO:0000256" key="2">
    <source>
        <dbReference type="SAM" id="Phobius"/>
    </source>
</evidence>
<evidence type="ECO:0000313" key="4">
    <source>
        <dbReference type="EMBL" id="HGY55567.1"/>
    </source>
</evidence>
<dbReference type="Proteomes" id="UP000885779">
    <property type="component" value="Unassembled WGS sequence"/>
</dbReference>
<accession>A0A7V4UDH3</accession>
<reference evidence="4" key="1">
    <citation type="journal article" date="2020" name="mSystems">
        <title>Genome- and Community-Level Interaction Insights into Carbon Utilization and Element Cycling Functions of Hydrothermarchaeota in Hydrothermal Sediment.</title>
        <authorList>
            <person name="Zhou Z."/>
            <person name="Liu Y."/>
            <person name="Xu W."/>
            <person name="Pan J."/>
            <person name="Luo Z.H."/>
            <person name="Li M."/>
        </authorList>
    </citation>
    <scope>NUCLEOTIDE SEQUENCE [LARGE SCALE GENOMIC DNA]</scope>
    <source>
        <strain evidence="4">HyVt-577</strain>
    </source>
</reference>
<keyword evidence="2" id="KW-0812">Transmembrane</keyword>
<dbReference type="InterPro" id="IPR027383">
    <property type="entry name" value="Znf_put"/>
</dbReference>
<name>A0A7V4UDH3_CALAY</name>
<keyword evidence="2" id="KW-1133">Transmembrane helix</keyword>
<feature type="domain" description="Putative zinc-finger" evidence="3">
    <location>
        <begin position="4"/>
        <end position="38"/>
    </location>
</feature>
<organism evidence="4">
    <name type="scientific">Caldithrix abyssi</name>
    <dbReference type="NCBI Taxonomy" id="187145"/>
    <lineage>
        <taxon>Bacteria</taxon>
        <taxon>Pseudomonadati</taxon>
        <taxon>Calditrichota</taxon>
        <taxon>Calditrichia</taxon>
        <taxon>Calditrichales</taxon>
        <taxon>Calditrichaceae</taxon>
        <taxon>Caldithrix</taxon>
    </lineage>
</organism>
<dbReference type="Gene3D" id="1.10.10.1320">
    <property type="entry name" value="Anti-sigma factor, zinc-finger domain"/>
    <property type="match status" value="1"/>
</dbReference>
<gene>
    <name evidence="4" type="ORF">ENK44_07705</name>
</gene>
<protein>
    <recommendedName>
        <fullName evidence="3">Putative zinc-finger domain-containing protein</fullName>
    </recommendedName>
</protein>
<dbReference type="InterPro" id="IPR041916">
    <property type="entry name" value="Anti_sigma_zinc_sf"/>
</dbReference>
<keyword evidence="2" id="KW-0472">Membrane</keyword>
<comment type="caution">
    <text evidence="4">The sequence shown here is derived from an EMBL/GenBank/DDBJ whole genome shotgun (WGS) entry which is preliminary data.</text>
</comment>
<evidence type="ECO:0000256" key="1">
    <source>
        <dbReference type="SAM" id="MobiDB-lite"/>
    </source>
</evidence>
<dbReference type="AlphaFoldDB" id="A0A7V4UDH3"/>
<evidence type="ECO:0000259" key="3">
    <source>
        <dbReference type="Pfam" id="PF13490"/>
    </source>
</evidence>
<feature type="transmembrane region" description="Helical" evidence="2">
    <location>
        <begin position="86"/>
        <end position="104"/>
    </location>
</feature>
<proteinExistence type="predicted"/>
<dbReference type="EMBL" id="DRQG01000072">
    <property type="protein sequence ID" value="HGY55567.1"/>
    <property type="molecule type" value="Genomic_DNA"/>
</dbReference>
<sequence>MISCDTVKKELSAFIEGNLAPNDVSLVEEHLTSCPDCRQVVSQVETIMRRMQSVSSVSPSSDFDRQLRDRIIHLDHSGWSVRWRSSWSYGLSGAAILVAVYMFVSVQLTETPVQINTSKVPVKNVQRTVNQTQPAQFVKNDETGNDKSAPADSIKPAKNIEERNINLIEK</sequence>
<feature type="region of interest" description="Disordered" evidence="1">
    <location>
        <begin position="131"/>
        <end position="156"/>
    </location>
</feature>
<dbReference type="Pfam" id="PF13490">
    <property type="entry name" value="zf-HC2"/>
    <property type="match status" value="1"/>
</dbReference>